<dbReference type="Pfam" id="PF15902">
    <property type="entry name" value="Sortilin-Vps10"/>
    <property type="match status" value="1"/>
</dbReference>
<feature type="signal peptide" evidence="9">
    <location>
        <begin position="1"/>
        <end position="24"/>
    </location>
</feature>
<dbReference type="Pfam" id="PF15901">
    <property type="entry name" value="Sortilin_C"/>
    <property type="match status" value="1"/>
</dbReference>
<dbReference type="Gene3D" id="2.10.70.80">
    <property type="match status" value="1"/>
</dbReference>
<evidence type="ECO:0000256" key="2">
    <source>
        <dbReference type="ARBA" id="ARBA00022692"/>
    </source>
</evidence>
<dbReference type="EMBL" id="BTGC01000001">
    <property type="protein sequence ID" value="GMM49421.1"/>
    <property type="molecule type" value="Genomic_DNA"/>
</dbReference>
<dbReference type="GO" id="GO:0006895">
    <property type="term" value="P:Golgi to endosome transport"/>
    <property type="evidence" value="ECO:0007669"/>
    <property type="project" value="TreeGrafter"/>
</dbReference>
<evidence type="ECO:0000256" key="9">
    <source>
        <dbReference type="SAM" id="SignalP"/>
    </source>
</evidence>
<dbReference type="PANTHER" id="PTHR12106:SF27">
    <property type="entry name" value="SORTILIN-RELATED RECEPTOR"/>
    <property type="match status" value="1"/>
</dbReference>
<keyword evidence="12" id="KW-1185">Reference proteome</keyword>
<evidence type="ECO:0000256" key="1">
    <source>
        <dbReference type="ARBA" id="ARBA00004370"/>
    </source>
</evidence>
<evidence type="ECO:0000256" key="5">
    <source>
        <dbReference type="ARBA" id="ARBA00023136"/>
    </source>
</evidence>
<evidence type="ECO:0000256" key="7">
    <source>
        <dbReference type="SAM" id="MobiDB-lite"/>
    </source>
</evidence>
<keyword evidence="4 8" id="KW-1133">Transmembrane helix</keyword>
<dbReference type="SMART" id="SM00602">
    <property type="entry name" value="VPS10"/>
    <property type="match status" value="1"/>
</dbReference>
<feature type="region of interest" description="Disordered" evidence="7">
    <location>
        <begin position="858"/>
        <end position="900"/>
    </location>
</feature>
<dbReference type="InterPro" id="IPR031778">
    <property type="entry name" value="Sortilin_N"/>
</dbReference>
<comment type="caution">
    <text evidence="11">The sequence shown here is derived from an EMBL/GenBank/DDBJ whole genome shotgun (WGS) entry which is preliminary data.</text>
</comment>
<dbReference type="GO" id="GO:0005794">
    <property type="term" value="C:Golgi apparatus"/>
    <property type="evidence" value="ECO:0007669"/>
    <property type="project" value="TreeGrafter"/>
</dbReference>
<dbReference type="FunFam" id="3.30.60.270:FF:000005">
    <property type="entry name" value="Sortilin"/>
    <property type="match status" value="1"/>
</dbReference>
<dbReference type="Gene3D" id="3.30.60.270">
    <property type="match status" value="1"/>
</dbReference>
<dbReference type="PANTHER" id="PTHR12106">
    <property type="entry name" value="SORTILIN RELATED"/>
    <property type="match status" value="1"/>
</dbReference>
<sequence>MQCQVLWLAWQVLRLCQLANPVVALPMGSDCMSTNHKPMMNELATHDAFTSSSTDFEGAAKSYIYLPSVESQADIETVLVFTTKGDLYVTSNQGEKWHLVDAISNAQETVKAVFVSENEHSEVVVYTERSTSENTAWISLDRAVSFRKIQLPASIQGYNAHTIKFHPKNSQLVIFQGYENCENSFDCIANLYLSRNGGADWQRIQENVFDCDFADLYESSPDYLFCVGGNNQLDPTKERLFYTEDYFATGPKYANGLNSVQKVAEIGKYLMAVELSFEGPEVLPKLHVSRDGKTFQDVNFPNVNLDMGQGVTTIATDSDAIMLYIATKNSGDSSNGGEDFGVLLRSNERGTDFSIVLKNLNRAPAFTSGFVDFDHLKSIEGVSIANIVANPGEVANQGAEKRVKSVITHSDGAFWDSLPAPEGMCDGQTDCSLHLHGYIDRLNYKNQPSSPYAVGMFIGRGNVGDSLQEFRTSQTFMTTDAGISWKKIHDRPVFWVYLDSGSVIVLADAVGPTDSITYSVDGGKTFVEKKIFDKQVDIINLATMPTSTSTRLIVFAQLPLSEGDKSVALELDFATSLPKRCKSNDFELWLPEHPRLNSACLLGHSAQYERKKPNKNCRVGKKFFPNDNTELVNKPKVVLRNCKCTRQDFECDYGYELNEHDGVCVKIAGVEPLTMEQQCANGGLSWVVSSGYRKVARSTCEGGEQLENTDRQPCPGHEDDYNSEKPGNGNNNNGNGGENDRDGYYDDINLHPSGSKLMVFLFLVFLLLVMTALIHRKYSTFNSIQLGLGEEGGSLVNRFASFGYEAFSRTAEFFASLPLMWSRTPHDRMGFYSRMNDDERYRILDEADGFFDSDISEEDAVEHGDAVPGPSESIANEDEDLSIDPTGSTEEVWHDSDSAK</sequence>
<accession>A0AAV5RFL9</accession>
<dbReference type="GO" id="GO:0006623">
    <property type="term" value="P:protein targeting to vacuole"/>
    <property type="evidence" value="ECO:0007669"/>
    <property type="project" value="TreeGrafter"/>
</dbReference>
<dbReference type="GO" id="GO:0005829">
    <property type="term" value="C:cytosol"/>
    <property type="evidence" value="ECO:0007669"/>
    <property type="project" value="GOC"/>
</dbReference>
<gene>
    <name evidence="11" type="ORF">DASB73_003790</name>
</gene>
<feature type="domain" description="VPS10" evidence="10">
    <location>
        <begin position="76"/>
        <end position="719"/>
    </location>
</feature>
<keyword evidence="9" id="KW-0732">Signal</keyword>
<keyword evidence="2 8" id="KW-0812">Transmembrane</keyword>
<dbReference type="Gene3D" id="2.130.10.10">
    <property type="entry name" value="YVTN repeat-like/Quinoprotein amine dehydrogenase"/>
    <property type="match status" value="1"/>
</dbReference>
<reference evidence="11 12" key="1">
    <citation type="journal article" date="2023" name="Elife">
        <title>Identification of key yeast species and microbe-microbe interactions impacting larval growth of Drosophila in the wild.</title>
        <authorList>
            <person name="Mure A."/>
            <person name="Sugiura Y."/>
            <person name="Maeda R."/>
            <person name="Honda K."/>
            <person name="Sakurai N."/>
            <person name="Takahashi Y."/>
            <person name="Watada M."/>
            <person name="Katoh T."/>
            <person name="Gotoh A."/>
            <person name="Gotoh Y."/>
            <person name="Taniguchi I."/>
            <person name="Nakamura K."/>
            <person name="Hayashi T."/>
            <person name="Katayama T."/>
            <person name="Uemura T."/>
            <person name="Hattori Y."/>
        </authorList>
    </citation>
    <scope>NUCLEOTIDE SEQUENCE [LARGE SCALE GENOMIC DNA]</scope>
    <source>
        <strain evidence="11 12">SB-73</strain>
    </source>
</reference>
<evidence type="ECO:0000313" key="11">
    <source>
        <dbReference type="EMBL" id="GMM49421.1"/>
    </source>
</evidence>
<organism evidence="11 12">
    <name type="scientific">Starmerella bacillaris</name>
    <name type="common">Yeast</name>
    <name type="synonym">Candida zemplinina</name>
    <dbReference type="NCBI Taxonomy" id="1247836"/>
    <lineage>
        <taxon>Eukaryota</taxon>
        <taxon>Fungi</taxon>
        <taxon>Dikarya</taxon>
        <taxon>Ascomycota</taxon>
        <taxon>Saccharomycotina</taxon>
        <taxon>Dipodascomycetes</taxon>
        <taxon>Dipodascales</taxon>
        <taxon>Trichomonascaceae</taxon>
        <taxon>Starmerella</taxon>
    </lineage>
</organism>
<feature type="chain" id="PRO_5043484402" evidence="9">
    <location>
        <begin position="25"/>
        <end position="900"/>
    </location>
</feature>
<feature type="region of interest" description="Disordered" evidence="7">
    <location>
        <begin position="703"/>
        <end position="740"/>
    </location>
</feature>
<evidence type="ECO:0000256" key="3">
    <source>
        <dbReference type="ARBA" id="ARBA00022737"/>
    </source>
</evidence>
<dbReference type="SUPFAM" id="SSF110296">
    <property type="entry name" value="Oligoxyloglucan reducing end-specific cellobiohydrolase"/>
    <property type="match status" value="1"/>
</dbReference>
<dbReference type="InterPro" id="IPR006581">
    <property type="entry name" value="VPS10"/>
</dbReference>
<keyword evidence="11" id="KW-0675">Receptor</keyword>
<evidence type="ECO:0000256" key="6">
    <source>
        <dbReference type="ARBA" id="ARBA00023180"/>
    </source>
</evidence>
<comment type="subcellular location">
    <subcellularLocation>
        <location evidence="1">Membrane</location>
    </subcellularLocation>
</comment>
<keyword evidence="6" id="KW-0325">Glycoprotein</keyword>
<evidence type="ECO:0000256" key="4">
    <source>
        <dbReference type="ARBA" id="ARBA00022989"/>
    </source>
</evidence>
<evidence type="ECO:0000313" key="12">
    <source>
        <dbReference type="Proteomes" id="UP001362899"/>
    </source>
</evidence>
<evidence type="ECO:0000259" key="10">
    <source>
        <dbReference type="SMART" id="SM00602"/>
    </source>
</evidence>
<dbReference type="InterPro" id="IPR050310">
    <property type="entry name" value="VPS10-sortilin"/>
</dbReference>
<dbReference type="GO" id="GO:0016020">
    <property type="term" value="C:membrane"/>
    <property type="evidence" value="ECO:0007669"/>
    <property type="project" value="UniProtKB-SubCell"/>
</dbReference>
<keyword evidence="3" id="KW-0677">Repeat</keyword>
<feature type="compositionally biased region" description="Basic and acidic residues" evidence="7">
    <location>
        <begin position="891"/>
        <end position="900"/>
    </location>
</feature>
<proteinExistence type="predicted"/>
<dbReference type="GO" id="GO:0006896">
    <property type="term" value="P:Golgi to vacuole transport"/>
    <property type="evidence" value="ECO:0007669"/>
    <property type="project" value="TreeGrafter"/>
</dbReference>
<protein>
    <submittedName>
        <fullName evidence="11">Type I sorting receptor</fullName>
    </submittedName>
</protein>
<dbReference type="InterPro" id="IPR031777">
    <property type="entry name" value="Sortilin_C"/>
</dbReference>
<dbReference type="InterPro" id="IPR015943">
    <property type="entry name" value="WD40/YVTN_repeat-like_dom_sf"/>
</dbReference>
<feature type="transmembrane region" description="Helical" evidence="8">
    <location>
        <begin position="757"/>
        <end position="774"/>
    </location>
</feature>
<name>A0AAV5RFL9_STABA</name>
<evidence type="ECO:0000256" key="8">
    <source>
        <dbReference type="SAM" id="Phobius"/>
    </source>
</evidence>
<keyword evidence="5 8" id="KW-0472">Membrane</keyword>
<dbReference type="AlphaFoldDB" id="A0AAV5RFL9"/>
<dbReference type="Proteomes" id="UP001362899">
    <property type="component" value="Unassembled WGS sequence"/>
</dbReference>